<dbReference type="AlphaFoldDB" id="A0A1G9DZX0"/>
<dbReference type="Pfam" id="PF05136">
    <property type="entry name" value="Phage_portal_2"/>
    <property type="match status" value="1"/>
</dbReference>
<evidence type="ECO:0000313" key="2">
    <source>
        <dbReference type="EMBL" id="SDK69403.1"/>
    </source>
</evidence>
<dbReference type="STRING" id="990712.SAMN05216257_10493"/>
<evidence type="ECO:0000256" key="1">
    <source>
        <dbReference type="SAM" id="MobiDB-lite"/>
    </source>
</evidence>
<dbReference type="GO" id="GO:0019068">
    <property type="term" value="P:virion assembly"/>
    <property type="evidence" value="ECO:0007669"/>
    <property type="project" value="InterPro"/>
</dbReference>
<dbReference type="OrthoDB" id="9770450at2"/>
<feature type="region of interest" description="Disordered" evidence="1">
    <location>
        <begin position="461"/>
        <end position="493"/>
    </location>
</feature>
<gene>
    <name evidence="2" type="ORF">SAMN05216257_10493</name>
</gene>
<dbReference type="Proteomes" id="UP000199328">
    <property type="component" value="Unassembled WGS sequence"/>
</dbReference>
<reference evidence="3" key="1">
    <citation type="submission" date="2016-10" db="EMBL/GenBank/DDBJ databases">
        <authorList>
            <person name="Varghese N."/>
            <person name="Submissions S."/>
        </authorList>
    </citation>
    <scope>NUCLEOTIDE SEQUENCE [LARGE SCALE GENOMIC DNA]</scope>
    <source>
        <strain evidence="3">CGMCC 1.10789</strain>
    </source>
</reference>
<feature type="compositionally biased region" description="Polar residues" evidence="1">
    <location>
        <begin position="472"/>
        <end position="493"/>
    </location>
</feature>
<sequence>MRRRRSMLGRILGALGGGRAAPERREYEAARRGRGTEGWIAAGTSADAEIAAAGPALRERMRDLVRNDALAANAVQVLVSNIVGAGIRARAAGPDAEENRRADEVWRRWAARADADGHTDFHGLTALAVREMIEGGEVIARRIRRRTSDGLPVPLQVQILEADHLDDGKNEELPDGGRIVSGIEYDAQGRRRAYWLYRDHPGDRTAWVGRSMESQRVPAEDVAHLFERQRVQNRGVPWGVPAITGLRELGDWRTAELTRKKIEASTVAFVFADEEGESIAPVVIDSDGNRVEQFEPGLISYVRHGKDVKFNNPASTSGIYEWNRVQQHTIAAGFRVPYALLTGDLSQVNFSSSRVGLNEFRRMVEAVQWHTVIPMFCERIWGWVMDAAFTAGLVPRPDIPAEWGPPRFESVNPLQDVQADILEVRAGFATPQQMIAKRGYDPDAVLGEWAQAAEMMDAAGLVFDSDPRRTTKGGSEQPSETAAASGPSESGDQ</sequence>
<dbReference type="InterPro" id="IPR006429">
    <property type="entry name" value="Phage_lambda_portal"/>
</dbReference>
<dbReference type="NCBIfam" id="TIGR01539">
    <property type="entry name" value="portal_lambda"/>
    <property type="match status" value="1"/>
</dbReference>
<proteinExistence type="predicted"/>
<dbReference type="RefSeq" id="WP_092500323.1">
    <property type="nucleotide sequence ID" value="NZ_FNFV01000004.1"/>
</dbReference>
<dbReference type="GO" id="GO:0005198">
    <property type="term" value="F:structural molecule activity"/>
    <property type="evidence" value="ECO:0007669"/>
    <property type="project" value="InterPro"/>
</dbReference>
<protein>
    <submittedName>
        <fullName evidence="2">Phage portal protein, lambda family</fullName>
    </submittedName>
</protein>
<organism evidence="2 3">
    <name type="scientific">Meinhardsimonia xiamenensis</name>
    <dbReference type="NCBI Taxonomy" id="990712"/>
    <lineage>
        <taxon>Bacteria</taxon>
        <taxon>Pseudomonadati</taxon>
        <taxon>Pseudomonadota</taxon>
        <taxon>Alphaproteobacteria</taxon>
        <taxon>Rhodobacterales</taxon>
        <taxon>Paracoccaceae</taxon>
        <taxon>Meinhardsimonia</taxon>
    </lineage>
</organism>
<dbReference type="EMBL" id="FNFV01000004">
    <property type="protein sequence ID" value="SDK69403.1"/>
    <property type="molecule type" value="Genomic_DNA"/>
</dbReference>
<evidence type="ECO:0000313" key="3">
    <source>
        <dbReference type="Proteomes" id="UP000199328"/>
    </source>
</evidence>
<name>A0A1G9DZX0_9RHOB</name>
<accession>A0A1G9DZX0</accession>
<keyword evidence="3" id="KW-1185">Reference proteome</keyword>